<evidence type="ECO:0000259" key="3">
    <source>
        <dbReference type="Pfam" id="PF13490"/>
    </source>
</evidence>
<gene>
    <name evidence="4" type="ORF">ISU10_19115</name>
</gene>
<evidence type="ECO:0000313" key="5">
    <source>
        <dbReference type="Proteomes" id="UP000660668"/>
    </source>
</evidence>
<organism evidence="4 5">
    <name type="scientific">Nocardioides agariphilus</name>
    <dbReference type="NCBI Taxonomy" id="433664"/>
    <lineage>
        <taxon>Bacteria</taxon>
        <taxon>Bacillati</taxon>
        <taxon>Actinomycetota</taxon>
        <taxon>Actinomycetes</taxon>
        <taxon>Propionibacteriales</taxon>
        <taxon>Nocardioidaceae</taxon>
        <taxon>Nocardioides</taxon>
    </lineage>
</organism>
<dbReference type="RefSeq" id="WP_194698035.1">
    <property type="nucleotide sequence ID" value="NZ_JADKPO010000034.1"/>
</dbReference>
<dbReference type="AlphaFoldDB" id="A0A930YK09"/>
<dbReference type="InterPro" id="IPR041916">
    <property type="entry name" value="Anti_sigma_zinc_sf"/>
</dbReference>
<evidence type="ECO:0000313" key="4">
    <source>
        <dbReference type="EMBL" id="MBF4769887.1"/>
    </source>
</evidence>
<dbReference type="InterPro" id="IPR027383">
    <property type="entry name" value="Znf_put"/>
</dbReference>
<proteinExistence type="predicted"/>
<evidence type="ECO:0000256" key="1">
    <source>
        <dbReference type="ARBA" id="ARBA00023015"/>
    </source>
</evidence>
<dbReference type="EMBL" id="JADKPO010000034">
    <property type="protein sequence ID" value="MBF4769887.1"/>
    <property type="molecule type" value="Genomic_DNA"/>
</dbReference>
<dbReference type="Pfam" id="PF13490">
    <property type="entry name" value="zf-HC2"/>
    <property type="match status" value="1"/>
</dbReference>
<feature type="domain" description="Putative zinc-finger" evidence="3">
    <location>
        <begin position="3"/>
        <end position="36"/>
    </location>
</feature>
<sequence length="84" mass="9301">MKCNEFVELVTAYLEDQLPADQRSEFEEHLSLCPGCERYLVQFRTTISLLGQLPEESITGPARTHLLDAFAEWGSGGAADVSDP</sequence>
<accession>A0A930YK09</accession>
<keyword evidence="2" id="KW-0804">Transcription</keyword>
<dbReference type="Proteomes" id="UP000660668">
    <property type="component" value="Unassembled WGS sequence"/>
</dbReference>
<evidence type="ECO:0000256" key="2">
    <source>
        <dbReference type="ARBA" id="ARBA00023163"/>
    </source>
</evidence>
<keyword evidence="1" id="KW-0805">Transcription regulation</keyword>
<comment type="caution">
    <text evidence="4">The sequence shown here is derived from an EMBL/GenBank/DDBJ whole genome shotgun (WGS) entry which is preliminary data.</text>
</comment>
<protein>
    <submittedName>
        <fullName evidence="4">Zf-HC2 domain-containing protein</fullName>
    </submittedName>
</protein>
<keyword evidence="5" id="KW-1185">Reference proteome</keyword>
<reference evidence="4" key="1">
    <citation type="submission" date="2020-11" db="EMBL/GenBank/DDBJ databases">
        <title>Nocardioides cynanchi sp. nov., isolated from soil of rhizosphere of Cynanchum wilfordii.</title>
        <authorList>
            <person name="Lee J.-S."/>
            <person name="Suh M.K."/>
            <person name="Kim J.-S."/>
        </authorList>
    </citation>
    <scope>NUCLEOTIDE SEQUENCE</scope>
    <source>
        <strain evidence="4">KCTC 19276</strain>
    </source>
</reference>
<dbReference type="Gene3D" id="1.10.10.1320">
    <property type="entry name" value="Anti-sigma factor, zinc-finger domain"/>
    <property type="match status" value="1"/>
</dbReference>
<name>A0A930YK09_9ACTN</name>